<dbReference type="GeneTree" id="ENSGT00940000163732"/>
<evidence type="ECO:0000259" key="9">
    <source>
        <dbReference type="SMART" id="SM01328"/>
    </source>
</evidence>
<dbReference type="InterPro" id="IPR026096">
    <property type="entry name" value="R-trans_p"/>
</dbReference>
<evidence type="ECO:0000313" key="11">
    <source>
        <dbReference type="Proteomes" id="UP000233100"/>
    </source>
</evidence>
<proteinExistence type="predicted"/>
<keyword evidence="11" id="KW-1185">Reference proteome</keyword>
<comment type="subcellular location">
    <subcellularLocation>
        <location evidence="1">Membrane</location>
        <topology evidence="1">Single-pass membrane protein</topology>
    </subcellularLocation>
</comment>
<dbReference type="GO" id="GO:0001580">
    <property type="term" value="P:detection of chemical stimulus involved in sensory perception of bitter taste"/>
    <property type="evidence" value="ECO:0007669"/>
    <property type="project" value="TreeGrafter"/>
</dbReference>
<gene>
    <name evidence="10" type="primary">RTP5</name>
</gene>
<evidence type="ECO:0000256" key="8">
    <source>
        <dbReference type="SAM" id="MobiDB-lite"/>
    </source>
</evidence>
<dbReference type="GO" id="GO:0016020">
    <property type="term" value="C:membrane"/>
    <property type="evidence" value="ECO:0007669"/>
    <property type="project" value="UniProtKB-SubCell"/>
</dbReference>
<dbReference type="GO" id="GO:0051205">
    <property type="term" value="P:protein insertion into membrane"/>
    <property type="evidence" value="ECO:0007669"/>
    <property type="project" value="TreeGrafter"/>
</dbReference>
<evidence type="ECO:0000256" key="5">
    <source>
        <dbReference type="ARBA" id="ARBA00022833"/>
    </source>
</evidence>
<reference evidence="10 11" key="1">
    <citation type="submission" date="2013-03" db="EMBL/GenBank/DDBJ databases">
        <authorList>
            <person name="Warren W."/>
            <person name="Wilson R.K."/>
        </authorList>
    </citation>
    <scope>NUCLEOTIDE SEQUENCE</scope>
</reference>
<keyword evidence="3" id="KW-0479">Metal-binding</keyword>
<dbReference type="GO" id="GO:0006612">
    <property type="term" value="P:protein targeting to membrane"/>
    <property type="evidence" value="ECO:0007669"/>
    <property type="project" value="TreeGrafter"/>
</dbReference>
<feature type="region of interest" description="Disordered" evidence="8">
    <location>
        <begin position="591"/>
        <end position="664"/>
    </location>
</feature>
<keyword evidence="7" id="KW-0472">Membrane</keyword>
<evidence type="ECO:0000256" key="4">
    <source>
        <dbReference type="ARBA" id="ARBA00022771"/>
    </source>
</evidence>
<sequence length="664" mass="69743">MLPWAPAQPSARTAEPGGSMDGAGADMWASTFTLAMAERKPQDVWVLLPEHSLVPGRLDGGGVQYLLVGLSRLQCSRCPGTWDSAHVHVLFHLWWDRAGRRGLVKMRIWGQRCKLCPAPGDCQVRPPGERPFLSRLVLHILQDCYGDGLGPTRHPREAYEGCCEACELGVCFLQKAPDPAWSTNTTTGNFPATAWGGTGAVSRGKQLPTSGDDLGKGGGVIAIPFSLVRTSNDQVPIAEGPAIPASLSQEASLPVTGSHGALVIGQGSIYLSGDSVAMPGGKGFPVAIGDPLFHGPGLLGSSIQTFELKGFLFKGRGSLCSPVGVAQGWGPVSLNNGLVPAGKHTPTMFYCVGLSASGEGSLTFPSSLTSIFTNIFSEATDGPVATKEASITLPFIFTDVKDAVAEVAEGNEKEGGGQGLIPVGHDPLPETNAGGLASQVKGSLALSFPADVQGKDSFTDISEGKEKEGGLVTAGQDSPLEADAQGPVTVSEGSITIPFSVFDVIKHKGGGHVAYGPQGNGCVSQGYYQKRRLRSRFHKARCGCRWEEDERPGHARSQAARRALRGFLDLGVHDRVRLLAHVHVSAEPRDLPAASVTPRSSGNPRLWDPASSLGPPPLPFRRPPCLRGPAPASEGDPASEAPPHHLRGLTFETPALPPGPHPCL</sequence>
<dbReference type="PANTHER" id="PTHR14402">
    <property type="entry name" value="RECEPTOR TRANSPORTING PROTEIN"/>
    <property type="match status" value="1"/>
</dbReference>
<evidence type="ECO:0000256" key="2">
    <source>
        <dbReference type="ARBA" id="ARBA00022692"/>
    </source>
</evidence>
<dbReference type="Pfam" id="PF13695">
    <property type="entry name" value="Zn_ribbon_3CxxC"/>
    <property type="match status" value="1"/>
</dbReference>
<dbReference type="Ensembl" id="ENSMFAT00000094414.1">
    <property type="protein sequence ID" value="ENSMFAP00000063061.1"/>
    <property type="gene ID" value="ENSMFAG00000062887.1"/>
</dbReference>
<evidence type="ECO:0000256" key="3">
    <source>
        <dbReference type="ARBA" id="ARBA00022723"/>
    </source>
</evidence>
<name>A0A7N9DEL1_MACFA</name>
<dbReference type="SMART" id="SM01328">
    <property type="entry name" value="zf-3CxxC"/>
    <property type="match status" value="1"/>
</dbReference>
<accession>A0A7N9DEL1</accession>
<reference evidence="10" key="3">
    <citation type="submission" date="2025-09" db="UniProtKB">
        <authorList>
            <consortium name="Ensembl"/>
        </authorList>
    </citation>
    <scope>IDENTIFICATION</scope>
</reference>
<feature type="domain" description="3CxxC-type" evidence="9">
    <location>
        <begin position="68"/>
        <end position="169"/>
    </location>
</feature>
<dbReference type="GO" id="GO:0031849">
    <property type="term" value="F:olfactory receptor binding"/>
    <property type="evidence" value="ECO:0007669"/>
    <property type="project" value="TreeGrafter"/>
</dbReference>
<dbReference type="GO" id="GO:0008270">
    <property type="term" value="F:zinc ion binding"/>
    <property type="evidence" value="ECO:0007669"/>
    <property type="project" value="UniProtKB-KW"/>
</dbReference>
<keyword evidence="6" id="KW-1133">Transmembrane helix</keyword>
<evidence type="ECO:0000256" key="6">
    <source>
        <dbReference type="ARBA" id="ARBA00022989"/>
    </source>
</evidence>
<feature type="region of interest" description="Disordered" evidence="8">
    <location>
        <begin position="461"/>
        <end position="482"/>
    </location>
</feature>
<dbReference type="AlphaFoldDB" id="A0A7N9DEL1"/>
<protein>
    <submittedName>
        <fullName evidence="10">Receptor transporter protein 5 (putative)</fullName>
    </submittedName>
</protein>
<feature type="compositionally biased region" description="Pro residues" evidence="8">
    <location>
        <begin position="655"/>
        <end position="664"/>
    </location>
</feature>
<dbReference type="Proteomes" id="UP000233100">
    <property type="component" value="Chromosome 12"/>
</dbReference>
<evidence type="ECO:0000313" key="10">
    <source>
        <dbReference type="Ensembl" id="ENSMFAP00000063061.1"/>
    </source>
</evidence>
<reference evidence="10" key="2">
    <citation type="submission" date="2025-08" db="UniProtKB">
        <authorList>
            <consortium name="Ensembl"/>
        </authorList>
    </citation>
    <scope>IDENTIFICATION</scope>
</reference>
<feature type="region of interest" description="Disordered" evidence="8">
    <location>
        <begin position="1"/>
        <end position="21"/>
    </location>
</feature>
<dbReference type="InterPro" id="IPR027377">
    <property type="entry name" value="ZAR1/RTP1-5-like_Znf-3CxxC"/>
</dbReference>
<organism evidence="10 11">
    <name type="scientific">Macaca fascicularis</name>
    <name type="common">Crab-eating macaque</name>
    <name type="synonym">Cynomolgus monkey</name>
    <dbReference type="NCBI Taxonomy" id="9541"/>
    <lineage>
        <taxon>Eukaryota</taxon>
        <taxon>Metazoa</taxon>
        <taxon>Chordata</taxon>
        <taxon>Craniata</taxon>
        <taxon>Vertebrata</taxon>
        <taxon>Euteleostomi</taxon>
        <taxon>Mammalia</taxon>
        <taxon>Eutheria</taxon>
        <taxon>Euarchontoglires</taxon>
        <taxon>Primates</taxon>
        <taxon>Haplorrhini</taxon>
        <taxon>Catarrhini</taxon>
        <taxon>Cercopithecidae</taxon>
        <taxon>Cercopithecinae</taxon>
        <taxon>Macaca</taxon>
    </lineage>
</organism>
<keyword evidence="5" id="KW-0862">Zinc</keyword>
<evidence type="ECO:0000256" key="1">
    <source>
        <dbReference type="ARBA" id="ARBA00004167"/>
    </source>
</evidence>
<keyword evidence="2" id="KW-0812">Transmembrane</keyword>
<dbReference type="PANTHER" id="PTHR14402:SF2">
    <property type="entry name" value="RECEPTOR-TRANSPORTING PROTEIN 5"/>
    <property type="match status" value="1"/>
</dbReference>
<keyword evidence="4" id="KW-0863">Zinc-finger</keyword>
<evidence type="ECO:0000256" key="7">
    <source>
        <dbReference type="ARBA" id="ARBA00023136"/>
    </source>
</evidence>